<dbReference type="InterPro" id="IPR011055">
    <property type="entry name" value="Dup_hybrid_motif"/>
</dbReference>
<evidence type="ECO:0000313" key="2">
    <source>
        <dbReference type="EMBL" id="QJD95404.1"/>
    </source>
</evidence>
<evidence type="ECO:0000313" key="3">
    <source>
        <dbReference type="Proteomes" id="UP000503278"/>
    </source>
</evidence>
<proteinExistence type="predicted"/>
<organism evidence="2 3">
    <name type="scientific">Mucilaginibacter robiniae</name>
    <dbReference type="NCBI Taxonomy" id="2728022"/>
    <lineage>
        <taxon>Bacteria</taxon>
        <taxon>Pseudomonadati</taxon>
        <taxon>Bacteroidota</taxon>
        <taxon>Sphingobacteriia</taxon>
        <taxon>Sphingobacteriales</taxon>
        <taxon>Sphingobacteriaceae</taxon>
        <taxon>Mucilaginibacter</taxon>
    </lineage>
</organism>
<dbReference type="PANTHER" id="PTHR21666">
    <property type="entry name" value="PEPTIDASE-RELATED"/>
    <property type="match status" value="1"/>
</dbReference>
<dbReference type="Pfam" id="PF01551">
    <property type="entry name" value="Peptidase_M23"/>
    <property type="match status" value="1"/>
</dbReference>
<dbReference type="Gene3D" id="2.70.70.10">
    <property type="entry name" value="Glucose Permease (Domain IIA)"/>
    <property type="match status" value="1"/>
</dbReference>
<dbReference type="SUPFAM" id="SSF51261">
    <property type="entry name" value="Duplicated hybrid motif"/>
    <property type="match status" value="1"/>
</dbReference>
<dbReference type="GO" id="GO:0004222">
    <property type="term" value="F:metalloendopeptidase activity"/>
    <property type="evidence" value="ECO:0007669"/>
    <property type="project" value="TreeGrafter"/>
</dbReference>
<evidence type="ECO:0000259" key="1">
    <source>
        <dbReference type="Pfam" id="PF01551"/>
    </source>
</evidence>
<keyword evidence="3" id="KW-1185">Reference proteome</keyword>
<accession>A0A7L5E1H6</accession>
<dbReference type="KEGG" id="mrob:HH214_05710"/>
<dbReference type="InterPro" id="IPR016047">
    <property type="entry name" value="M23ase_b-sheet_dom"/>
</dbReference>
<gene>
    <name evidence="2" type="ORF">HH214_05710</name>
</gene>
<name>A0A7L5E1H6_9SPHI</name>
<protein>
    <submittedName>
        <fullName evidence="2">M23 family metallopeptidase</fullName>
    </submittedName>
</protein>
<feature type="domain" description="M23ase beta-sheet core" evidence="1">
    <location>
        <begin position="2"/>
        <end position="52"/>
    </location>
</feature>
<dbReference type="InterPro" id="IPR050570">
    <property type="entry name" value="Cell_wall_metabolism_enzyme"/>
</dbReference>
<dbReference type="PANTHER" id="PTHR21666:SF270">
    <property type="entry name" value="MUREIN HYDROLASE ACTIVATOR ENVC"/>
    <property type="match status" value="1"/>
</dbReference>
<dbReference type="CDD" id="cd12797">
    <property type="entry name" value="M23_peptidase"/>
    <property type="match status" value="1"/>
</dbReference>
<dbReference type="Proteomes" id="UP000503278">
    <property type="component" value="Chromosome"/>
</dbReference>
<sequence>MQTIYGHLSQAFVGGADSVTAGQPIGITGATGRITGEHLHFAVRYRGRFINPVQFFRLLLR</sequence>
<reference evidence="2 3" key="1">
    <citation type="submission" date="2020-04" db="EMBL/GenBank/DDBJ databases">
        <title>Genome sequencing of novel species.</title>
        <authorList>
            <person name="Heo J."/>
            <person name="Kim S.-J."/>
            <person name="Kim J.-S."/>
            <person name="Hong S.-B."/>
            <person name="Kwon S.-W."/>
        </authorList>
    </citation>
    <scope>NUCLEOTIDE SEQUENCE [LARGE SCALE GENOMIC DNA]</scope>
    <source>
        <strain evidence="2 3">F39-2</strain>
    </source>
</reference>
<dbReference type="EMBL" id="CP051682">
    <property type="protein sequence ID" value="QJD95404.1"/>
    <property type="molecule type" value="Genomic_DNA"/>
</dbReference>
<dbReference type="AlphaFoldDB" id="A0A7L5E1H6"/>